<accession>A0A0A9BWP3</accession>
<reference evidence="2" key="2">
    <citation type="journal article" date="2015" name="Data Brief">
        <title>Shoot transcriptome of the giant reed, Arundo donax.</title>
        <authorList>
            <person name="Barrero R.A."/>
            <person name="Guerrero F.D."/>
            <person name="Moolhuijzen P."/>
            <person name="Goolsby J.A."/>
            <person name="Tidwell J."/>
            <person name="Bellgard S.E."/>
            <person name="Bellgard M.I."/>
        </authorList>
    </citation>
    <scope>NUCLEOTIDE SEQUENCE</scope>
    <source>
        <tissue evidence="2">Shoot tissue taken approximately 20 cm above the soil surface</tissue>
    </source>
</reference>
<reference evidence="2" key="1">
    <citation type="submission" date="2014-09" db="EMBL/GenBank/DDBJ databases">
        <authorList>
            <person name="Magalhaes I.L.F."/>
            <person name="Oliveira U."/>
            <person name="Santos F.R."/>
            <person name="Vidigal T.H.D.A."/>
            <person name="Brescovit A.D."/>
            <person name="Santos A.J."/>
        </authorList>
    </citation>
    <scope>NUCLEOTIDE SEQUENCE</scope>
    <source>
        <tissue evidence="2">Shoot tissue taken approximately 20 cm above the soil surface</tissue>
    </source>
</reference>
<evidence type="ECO:0000256" key="1">
    <source>
        <dbReference type="SAM" id="MobiDB-lite"/>
    </source>
</evidence>
<organism evidence="2">
    <name type="scientific">Arundo donax</name>
    <name type="common">Giant reed</name>
    <name type="synonym">Donax arundinaceus</name>
    <dbReference type="NCBI Taxonomy" id="35708"/>
    <lineage>
        <taxon>Eukaryota</taxon>
        <taxon>Viridiplantae</taxon>
        <taxon>Streptophyta</taxon>
        <taxon>Embryophyta</taxon>
        <taxon>Tracheophyta</taxon>
        <taxon>Spermatophyta</taxon>
        <taxon>Magnoliopsida</taxon>
        <taxon>Liliopsida</taxon>
        <taxon>Poales</taxon>
        <taxon>Poaceae</taxon>
        <taxon>PACMAD clade</taxon>
        <taxon>Arundinoideae</taxon>
        <taxon>Arundineae</taxon>
        <taxon>Arundo</taxon>
    </lineage>
</organism>
<feature type="region of interest" description="Disordered" evidence="1">
    <location>
        <begin position="18"/>
        <end position="42"/>
    </location>
</feature>
<name>A0A0A9BWP3_ARUDO</name>
<dbReference type="AlphaFoldDB" id="A0A0A9BWP3"/>
<protein>
    <submittedName>
        <fullName evidence="2">Uncharacterized protein</fullName>
    </submittedName>
</protein>
<proteinExistence type="predicted"/>
<dbReference type="EMBL" id="GBRH01231297">
    <property type="protein sequence ID" value="JAD66598.1"/>
    <property type="molecule type" value="Transcribed_RNA"/>
</dbReference>
<evidence type="ECO:0000313" key="2">
    <source>
        <dbReference type="EMBL" id="JAD66598.1"/>
    </source>
</evidence>
<sequence length="57" mass="6552">MEDRLKVSWRVEPCDQHLFASSPPRTPAPPCQGRLLGRGPRRPDLLREAMRQGCLRI</sequence>